<protein>
    <submittedName>
        <fullName evidence="3">Activator of HSP90 ATPase</fullName>
    </submittedName>
</protein>
<sequence length="137" mass="16146">MDPIKIDITILKPVKKVWDFFTEAEHITKWNFATEEWVCPTAENNLKEGGDFNYRMEAKDASFGFDYTGTYDEIIPLRKIKYHLSDGRKVEVIFENIDANTTKVIEIFEPDPSQPRDMQRDGWYAILNNFHKHVENN</sequence>
<dbReference type="InterPro" id="IPR013538">
    <property type="entry name" value="ASHA1/2-like_C"/>
</dbReference>
<name>A0A0C1D1F4_9FLAO</name>
<organism evidence="3 4">
    <name type="scientific">Kaistella jeonii</name>
    <dbReference type="NCBI Taxonomy" id="266749"/>
    <lineage>
        <taxon>Bacteria</taxon>
        <taxon>Pseudomonadati</taxon>
        <taxon>Bacteroidota</taxon>
        <taxon>Flavobacteriia</taxon>
        <taxon>Flavobacteriales</taxon>
        <taxon>Weeksellaceae</taxon>
        <taxon>Chryseobacterium group</taxon>
        <taxon>Kaistella</taxon>
    </lineage>
</organism>
<keyword evidence="4" id="KW-1185">Reference proteome</keyword>
<reference evidence="3 4" key="1">
    <citation type="submission" date="2014-10" db="EMBL/GenBank/DDBJ databases">
        <title>Kaistella jeonii genome.</title>
        <authorList>
            <person name="Clayton J.T."/>
            <person name="Newman J.D."/>
        </authorList>
    </citation>
    <scope>NUCLEOTIDE SEQUENCE [LARGE SCALE GENOMIC DNA]</scope>
    <source>
        <strain evidence="3 4">DSM 17048</strain>
    </source>
</reference>
<evidence type="ECO:0000256" key="1">
    <source>
        <dbReference type="ARBA" id="ARBA00006817"/>
    </source>
</evidence>
<dbReference type="Pfam" id="PF08327">
    <property type="entry name" value="AHSA1"/>
    <property type="match status" value="1"/>
</dbReference>
<gene>
    <name evidence="3" type="ORF">OA86_01590</name>
</gene>
<evidence type="ECO:0000313" key="4">
    <source>
        <dbReference type="Proteomes" id="UP000031473"/>
    </source>
</evidence>
<dbReference type="InterPro" id="IPR023393">
    <property type="entry name" value="START-like_dom_sf"/>
</dbReference>
<dbReference type="AlphaFoldDB" id="A0A0C1D1F4"/>
<dbReference type="Proteomes" id="UP000031473">
    <property type="component" value="Unassembled WGS sequence"/>
</dbReference>
<evidence type="ECO:0000259" key="2">
    <source>
        <dbReference type="Pfam" id="PF08327"/>
    </source>
</evidence>
<comment type="caution">
    <text evidence="3">The sequence shown here is derived from an EMBL/GenBank/DDBJ whole genome shotgun (WGS) entry which is preliminary data.</text>
</comment>
<evidence type="ECO:0000313" key="3">
    <source>
        <dbReference type="EMBL" id="KIA90601.1"/>
    </source>
</evidence>
<dbReference type="RefSeq" id="WP_039347757.1">
    <property type="nucleotide sequence ID" value="NZ_FOLA01000001.1"/>
</dbReference>
<proteinExistence type="inferred from homology"/>
<feature type="domain" description="Activator of Hsp90 ATPase homologue 1/2-like C-terminal" evidence="2">
    <location>
        <begin position="13"/>
        <end position="135"/>
    </location>
</feature>
<accession>A0A0C1D1F4</accession>
<dbReference type="EMBL" id="JSYL01000001">
    <property type="protein sequence ID" value="KIA90601.1"/>
    <property type="molecule type" value="Genomic_DNA"/>
</dbReference>
<dbReference type="SUPFAM" id="SSF55961">
    <property type="entry name" value="Bet v1-like"/>
    <property type="match status" value="1"/>
</dbReference>
<dbReference type="OrthoDB" id="384974at2"/>
<comment type="similarity">
    <text evidence="1">Belongs to the AHA1 family.</text>
</comment>
<dbReference type="Gene3D" id="3.30.530.20">
    <property type="match status" value="1"/>
</dbReference>
<dbReference type="STRING" id="266749.SAMN05421876_101206"/>